<feature type="region of interest" description="Disordered" evidence="1">
    <location>
        <begin position="1"/>
        <end position="53"/>
    </location>
</feature>
<sequence length="348" mass="36206">MPSRPTPVRRSGAPFEPVSGSRTPPAAPRPAAARPPAAGRTASGPPAGPRRPRRGLRRLLRVVVALVVFGGVVVGGALGVASFLGQDGSPTQPSRCAATLDGTDWYLDPAQADVAALIAGQALARGLPPRALTIALATALQESDLANIEHGDRDSLGIFQQRPSQGWGTQEQILDPVYSTNAFFDALLRVDGYQDMAVTEAAQAVQRSAFPDAYAQHEARARAWANALYGFAAGAVRCELDALDASGAADADAIVARVQRDLGLTATVTPEGVLVDVTPLAPQDPELAARLAWGVAHWAVAAADGAHVAAVEHATMVWDRGAVWHPRPADAAPLADATVLLRTEPPAQ</sequence>
<evidence type="ECO:0008006" key="5">
    <source>
        <dbReference type="Google" id="ProtNLM"/>
    </source>
</evidence>
<evidence type="ECO:0000256" key="1">
    <source>
        <dbReference type="SAM" id="MobiDB-lite"/>
    </source>
</evidence>
<name>A0A511YWR4_9CELL</name>
<accession>A0A511YWR4</accession>
<comment type="caution">
    <text evidence="3">The sequence shown here is derived from an EMBL/GenBank/DDBJ whole genome shotgun (WGS) entry which is preliminary data.</text>
</comment>
<evidence type="ECO:0000256" key="2">
    <source>
        <dbReference type="SAM" id="Phobius"/>
    </source>
</evidence>
<keyword evidence="4" id="KW-1185">Reference proteome</keyword>
<keyword evidence="2" id="KW-1133">Transmembrane helix</keyword>
<dbReference type="Proteomes" id="UP000321484">
    <property type="component" value="Unassembled WGS sequence"/>
</dbReference>
<protein>
    <recommendedName>
        <fullName evidence="5">Cobalt transporter</fullName>
    </recommendedName>
</protein>
<reference evidence="3 4" key="1">
    <citation type="submission" date="2019-07" db="EMBL/GenBank/DDBJ databases">
        <title>Whole genome shotgun sequence of Actinotalea fermentans NBRC 105374.</title>
        <authorList>
            <person name="Hosoyama A."/>
            <person name="Uohara A."/>
            <person name="Ohji S."/>
            <person name="Ichikawa N."/>
        </authorList>
    </citation>
    <scope>NUCLEOTIDE SEQUENCE [LARGE SCALE GENOMIC DNA]</scope>
    <source>
        <strain evidence="3 4">NBRC 105374</strain>
    </source>
</reference>
<gene>
    <name evidence="3" type="ORF">AFE02nite_13620</name>
</gene>
<evidence type="ECO:0000313" key="3">
    <source>
        <dbReference type="EMBL" id="GEN79628.1"/>
    </source>
</evidence>
<proteinExistence type="predicted"/>
<organism evidence="3 4">
    <name type="scientific">Actinotalea fermentans</name>
    <dbReference type="NCBI Taxonomy" id="43671"/>
    <lineage>
        <taxon>Bacteria</taxon>
        <taxon>Bacillati</taxon>
        <taxon>Actinomycetota</taxon>
        <taxon>Actinomycetes</taxon>
        <taxon>Micrococcales</taxon>
        <taxon>Cellulomonadaceae</taxon>
        <taxon>Actinotalea</taxon>
    </lineage>
</organism>
<dbReference type="RefSeq" id="WP_146819326.1">
    <property type="nucleotide sequence ID" value="NZ_BJYK01000002.1"/>
</dbReference>
<feature type="transmembrane region" description="Helical" evidence="2">
    <location>
        <begin position="59"/>
        <end position="84"/>
    </location>
</feature>
<keyword evidence="2" id="KW-0812">Transmembrane</keyword>
<dbReference type="OrthoDB" id="5171895at2"/>
<dbReference type="AlphaFoldDB" id="A0A511YWR4"/>
<keyword evidence="2" id="KW-0472">Membrane</keyword>
<feature type="compositionally biased region" description="Low complexity" evidence="1">
    <location>
        <begin position="19"/>
        <end position="45"/>
    </location>
</feature>
<evidence type="ECO:0000313" key="4">
    <source>
        <dbReference type="Proteomes" id="UP000321484"/>
    </source>
</evidence>
<dbReference type="EMBL" id="BJYK01000002">
    <property type="protein sequence ID" value="GEN79628.1"/>
    <property type="molecule type" value="Genomic_DNA"/>
</dbReference>